<gene>
    <name evidence="3" type="ORF">KASA_0L03597G</name>
</gene>
<sequence length="228" mass="23266">MVSIKSSILASTVVAISAVNAADVTAEQTADLLVIINDIESHVSDYLSLETSGSSDFQVPPEVLSLYAQINTYTDESYTSLFTELDVAALTATITNLPWYSTRLLPALQRANAGASSNETESSSVAVSESASASASVSESVSASITASSNITIEETSSVSQARNSSSITHVSSSASHSSTKESSKNSTSTSHSGNSTSSKTSSSAKNGAEYVGASSGLLFAGLAALLL</sequence>
<dbReference type="Proteomes" id="UP000196158">
    <property type="component" value="Unassembled WGS sequence"/>
</dbReference>
<reference evidence="3 4" key="1">
    <citation type="submission" date="2017-04" db="EMBL/GenBank/DDBJ databases">
        <authorList>
            <person name="Afonso C.L."/>
            <person name="Miller P.J."/>
            <person name="Scott M.A."/>
            <person name="Spackman E."/>
            <person name="Goraichik I."/>
            <person name="Dimitrov K.M."/>
            <person name="Suarez D.L."/>
            <person name="Swayne D.E."/>
        </authorList>
    </citation>
    <scope>NUCLEOTIDE SEQUENCE [LARGE SCALE GENOMIC DNA]</scope>
</reference>
<dbReference type="EMBL" id="FXLY01000007">
    <property type="protein sequence ID" value="SMN21297.1"/>
    <property type="molecule type" value="Genomic_DNA"/>
</dbReference>
<organism evidence="3 4">
    <name type="scientific">Maudiozyma saulgeensis</name>
    <dbReference type="NCBI Taxonomy" id="1789683"/>
    <lineage>
        <taxon>Eukaryota</taxon>
        <taxon>Fungi</taxon>
        <taxon>Dikarya</taxon>
        <taxon>Ascomycota</taxon>
        <taxon>Saccharomycotina</taxon>
        <taxon>Saccharomycetes</taxon>
        <taxon>Saccharomycetales</taxon>
        <taxon>Saccharomycetaceae</taxon>
        <taxon>Maudiozyma</taxon>
    </lineage>
</organism>
<feature type="compositionally biased region" description="Low complexity" evidence="1">
    <location>
        <begin position="185"/>
        <end position="204"/>
    </location>
</feature>
<dbReference type="AlphaFoldDB" id="A0A1X7R6M2"/>
<dbReference type="OrthoDB" id="4069694at2759"/>
<dbReference type="PROSITE" id="PS00724">
    <property type="entry name" value="SRP1_TIP1"/>
    <property type="match status" value="1"/>
</dbReference>
<dbReference type="Pfam" id="PF00660">
    <property type="entry name" value="SRP1_TIP1"/>
    <property type="match status" value="1"/>
</dbReference>
<dbReference type="GO" id="GO:0009277">
    <property type="term" value="C:fungal-type cell wall"/>
    <property type="evidence" value="ECO:0007669"/>
    <property type="project" value="TreeGrafter"/>
</dbReference>
<evidence type="ECO:0000313" key="3">
    <source>
        <dbReference type="EMBL" id="SMN21297.1"/>
    </source>
</evidence>
<dbReference type="InterPro" id="IPR050788">
    <property type="entry name" value="Yeast_SRP1/TIP1_CWP"/>
</dbReference>
<dbReference type="PANTHER" id="PTHR31002">
    <property type="entry name" value="SERIPAUPERIN"/>
    <property type="match status" value="1"/>
</dbReference>
<feature type="compositionally biased region" description="Low complexity" evidence="1">
    <location>
        <begin position="156"/>
        <end position="178"/>
    </location>
</feature>
<keyword evidence="2" id="KW-0732">Signal</keyword>
<feature type="chain" id="PRO_5012304663" evidence="2">
    <location>
        <begin position="22"/>
        <end position="228"/>
    </location>
</feature>
<evidence type="ECO:0000256" key="1">
    <source>
        <dbReference type="SAM" id="MobiDB-lite"/>
    </source>
</evidence>
<keyword evidence="4" id="KW-1185">Reference proteome</keyword>
<feature type="region of interest" description="Disordered" evidence="1">
    <location>
        <begin position="156"/>
        <end position="207"/>
    </location>
</feature>
<dbReference type="GO" id="GO:0005199">
    <property type="term" value="F:structural constituent of cell wall"/>
    <property type="evidence" value="ECO:0007669"/>
    <property type="project" value="TreeGrafter"/>
</dbReference>
<dbReference type="GO" id="GO:0031505">
    <property type="term" value="P:fungal-type cell wall organization"/>
    <property type="evidence" value="ECO:0007669"/>
    <property type="project" value="TreeGrafter"/>
</dbReference>
<dbReference type="STRING" id="1789683.A0A1X7R6M2"/>
<proteinExistence type="predicted"/>
<name>A0A1X7R6M2_9SACH</name>
<dbReference type="InterPro" id="IPR000992">
    <property type="entry name" value="SRP1_TIP1"/>
</dbReference>
<evidence type="ECO:0000256" key="2">
    <source>
        <dbReference type="SAM" id="SignalP"/>
    </source>
</evidence>
<dbReference type="PANTHER" id="PTHR31002:SF34">
    <property type="entry name" value="CELL WALL PROTEIN CWP1-RELATED"/>
    <property type="match status" value="1"/>
</dbReference>
<accession>A0A1X7R6M2</accession>
<feature type="signal peptide" evidence="2">
    <location>
        <begin position="1"/>
        <end position="21"/>
    </location>
</feature>
<dbReference type="GO" id="GO:0000324">
    <property type="term" value="C:fungal-type vacuole"/>
    <property type="evidence" value="ECO:0007669"/>
    <property type="project" value="TreeGrafter"/>
</dbReference>
<protein>
    <submittedName>
        <fullName evidence="3">Similar to Saccharomyces cerevisiae YBR067C TIP1 Major cell wall mannoprotein with possible lipase activity</fullName>
    </submittedName>
</protein>
<evidence type="ECO:0000313" key="4">
    <source>
        <dbReference type="Proteomes" id="UP000196158"/>
    </source>
</evidence>